<dbReference type="Pfam" id="PF16949">
    <property type="entry name" value="ABC_tran_2"/>
    <property type="match status" value="1"/>
</dbReference>
<feature type="transmembrane region" description="Helical" evidence="1">
    <location>
        <begin position="440"/>
        <end position="462"/>
    </location>
</feature>
<feature type="transmembrane region" description="Helical" evidence="1">
    <location>
        <begin position="188"/>
        <end position="207"/>
    </location>
</feature>
<keyword evidence="1" id="KW-1133">Transmembrane helix</keyword>
<feature type="transmembrane region" description="Helical" evidence="1">
    <location>
        <begin position="120"/>
        <end position="140"/>
    </location>
</feature>
<feature type="transmembrane region" description="Helical" evidence="1">
    <location>
        <begin position="147"/>
        <end position="176"/>
    </location>
</feature>
<keyword evidence="1" id="KW-0472">Membrane</keyword>
<dbReference type="EMBL" id="BMLW01000003">
    <property type="protein sequence ID" value="GGP09505.1"/>
    <property type="molecule type" value="Genomic_DNA"/>
</dbReference>
<feature type="transmembrane region" description="Helical" evidence="1">
    <location>
        <begin position="326"/>
        <end position="348"/>
    </location>
</feature>
<evidence type="ECO:0000256" key="1">
    <source>
        <dbReference type="SAM" id="Phobius"/>
    </source>
</evidence>
<feature type="transmembrane region" description="Helical" evidence="1">
    <location>
        <begin position="409"/>
        <end position="434"/>
    </location>
</feature>
<evidence type="ECO:0000313" key="2">
    <source>
        <dbReference type="EMBL" id="GGP09505.1"/>
    </source>
</evidence>
<feature type="transmembrane region" description="Helical" evidence="1">
    <location>
        <begin position="255"/>
        <end position="275"/>
    </location>
</feature>
<accession>A0ABQ2NQT8</accession>
<feature type="transmembrane region" description="Helical" evidence="1">
    <location>
        <begin position="482"/>
        <end position="503"/>
    </location>
</feature>
<protein>
    <submittedName>
        <fullName evidence="2">ABC transporter permease</fullName>
    </submittedName>
</protein>
<sequence>MRNTWEVTKIMLKMQYSSGGKHSNTWIYALLAVILIPFFLIIMMQVFGAIIENVYHMLTEVNQESMLLGFVLLFITAILLFFSFITILSAFYFSDDITAYIPLPLHPYQLLIGKAANPLIYNYLISAVIFIPFLFIYGSISSAPILFYVYGFILFIFFPIIPFTIVAIILMFLMRYVNIAKNKDRSKIFMGAGSLIFVILVNVLVRLNLDDAALMSAFTAYIQEQEGLLKMITTIFPPAYFGALSLHFANSWQGLLAIVALLAIFIITALLFIWAGQRFYLKGVRGMSSGSKGNLSEKASHKLTKQRSILKTYIRKEIKIIIRTPAFLMQCVVQPLFFPVFITVILFLDLGEGLSSLGSVTPEKNLFLILFMLSIVMLSINATAFTAISREGPSRKLNLFLPIPFHHLIFAKLLVAYLIPLIPFILITFIGIYVNIPIHILIGWIGISLLYNCLAVIINFLIDVYSPKLHWTDEQELFKGRFTPLFISLGQTAFFGIITLILWNTNMENVYLIMLILLIAVAGLTDIAKTYLKKKITLETLQNLDN</sequence>
<organism evidence="2 3">
    <name type="scientific">Oceanobacillus neutriphilus</name>
    <dbReference type="NCBI Taxonomy" id="531815"/>
    <lineage>
        <taxon>Bacteria</taxon>
        <taxon>Bacillati</taxon>
        <taxon>Bacillota</taxon>
        <taxon>Bacilli</taxon>
        <taxon>Bacillales</taxon>
        <taxon>Bacillaceae</taxon>
        <taxon>Oceanobacillus</taxon>
    </lineage>
</organism>
<feature type="transmembrane region" description="Helical" evidence="1">
    <location>
        <begin position="26"/>
        <end position="55"/>
    </location>
</feature>
<reference evidence="3" key="1">
    <citation type="journal article" date="2019" name="Int. J. Syst. Evol. Microbiol.">
        <title>The Global Catalogue of Microorganisms (GCM) 10K type strain sequencing project: providing services to taxonomists for standard genome sequencing and annotation.</title>
        <authorList>
            <consortium name="The Broad Institute Genomics Platform"/>
            <consortium name="The Broad Institute Genome Sequencing Center for Infectious Disease"/>
            <person name="Wu L."/>
            <person name="Ma J."/>
        </authorList>
    </citation>
    <scope>NUCLEOTIDE SEQUENCE [LARGE SCALE GENOMIC DNA]</scope>
    <source>
        <strain evidence="3">CGMCC 1.7693</strain>
    </source>
</reference>
<comment type="caution">
    <text evidence="2">The sequence shown here is derived from an EMBL/GenBank/DDBJ whole genome shotgun (WGS) entry which is preliminary data.</text>
</comment>
<gene>
    <name evidence="2" type="ORF">GCM10011346_13840</name>
</gene>
<name>A0ABQ2NQT8_9BACI</name>
<feature type="transmembrane region" description="Helical" evidence="1">
    <location>
        <begin position="67"/>
        <end position="93"/>
    </location>
</feature>
<dbReference type="InterPro" id="IPR031599">
    <property type="entry name" value="ABC_tran_2"/>
</dbReference>
<feature type="transmembrane region" description="Helical" evidence="1">
    <location>
        <begin position="509"/>
        <end position="528"/>
    </location>
</feature>
<evidence type="ECO:0000313" key="3">
    <source>
        <dbReference type="Proteomes" id="UP000641206"/>
    </source>
</evidence>
<keyword evidence="1" id="KW-0812">Transmembrane</keyword>
<feature type="transmembrane region" description="Helical" evidence="1">
    <location>
        <begin position="368"/>
        <end position="388"/>
    </location>
</feature>
<proteinExistence type="predicted"/>
<dbReference type="Proteomes" id="UP000641206">
    <property type="component" value="Unassembled WGS sequence"/>
</dbReference>
<keyword evidence="3" id="KW-1185">Reference proteome</keyword>